<reference evidence="7" key="1">
    <citation type="submission" date="2017-02" db="EMBL/GenBank/DDBJ databases">
        <authorList>
            <person name="Varghese N."/>
            <person name="Submissions S."/>
        </authorList>
    </citation>
    <scope>NUCLEOTIDE SEQUENCE [LARGE SCALE GENOMIC DNA]</scope>
    <source>
        <strain evidence="7">ATCC 35199</strain>
    </source>
</reference>
<proteinExistence type="predicted"/>
<evidence type="ECO:0000256" key="3">
    <source>
        <dbReference type="ARBA" id="ARBA00022630"/>
    </source>
</evidence>
<dbReference type="PANTHER" id="PTHR32332:SF18">
    <property type="entry name" value="2-NITROPROPANE DIOXYGENASE"/>
    <property type="match status" value="1"/>
</dbReference>
<evidence type="ECO:0000256" key="2">
    <source>
        <dbReference type="ARBA" id="ARBA00013457"/>
    </source>
</evidence>
<dbReference type="InterPro" id="IPR013785">
    <property type="entry name" value="Aldolase_TIM"/>
</dbReference>
<sequence length="358" mass="38588">MNSLKPIKLGDRIAKLPIIQGAMGVGVSLSSLASAVAREGAIGVISGVQIGYDEPDFLSNNNEANVRALKKHIKRAKELCGDGILGVNLLTAMKNYKEMVAAAVEMKIDLIISGAGLPLDLPALVEGSQTKIVPIVSSGKAAALISKVWDKKYKRIPDMVIVEGPEAGGHLGFSKEELAKNEFKPLEELVTEVIEAMKPFEEKYKIQVPVIAAGGIYSGEDIAKFIKLGASGVQMATRFVATEECDAHINFKNSYVDAKKEDIRLVQSPVGMPGRAVDNEFTKKLDKGNIPVKRCYDCLIPCNPATTPYCISQALIQSVTGDMENGLVFAGTNAYKIDKITTVKDLINELCEEANSYL</sequence>
<dbReference type="Proteomes" id="UP000243406">
    <property type="component" value="Unassembled WGS sequence"/>
</dbReference>
<evidence type="ECO:0000256" key="4">
    <source>
        <dbReference type="ARBA" id="ARBA00022643"/>
    </source>
</evidence>
<accession>A0A1T4ZYD2</accession>
<dbReference type="CDD" id="cd04730">
    <property type="entry name" value="NPD_like"/>
    <property type="match status" value="1"/>
</dbReference>
<organism evidence="6 7">
    <name type="scientific">Acetoanaerobium noterae</name>
    <dbReference type="NCBI Taxonomy" id="745369"/>
    <lineage>
        <taxon>Bacteria</taxon>
        <taxon>Bacillati</taxon>
        <taxon>Bacillota</taxon>
        <taxon>Clostridia</taxon>
        <taxon>Peptostreptococcales</taxon>
        <taxon>Filifactoraceae</taxon>
        <taxon>Acetoanaerobium</taxon>
    </lineage>
</organism>
<dbReference type="PANTHER" id="PTHR32332">
    <property type="entry name" value="2-NITROPROPANE DIOXYGENASE"/>
    <property type="match status" value="1"/>
</dbReference>
<keyword evidence="4" id="KW-0288">FMN</keyword>
<keyword evidence="6" id="KW-0223">Dioxygenase</keyword>
<keyword evidence="5" id="KW-0560">Oxidoreductase</keyword>
<dbReference type="AlphaFoldDB" id="A0A1T4ZYD2"/>
<dbReference type="EMBL" id="FUYN01000001">
    <property type="protein sequence ID" value="SKB27732.1"/>
    <property type="molecule type" value="Genomic_DNA"/>
</dbReference>
<protein>
    <recommendedName>
        <fullName evidence="2">Probable nitronate monooxygenase</fullName>
    </recommendedName>
</protein>
<dbReference type="Pfam" id="PF03060">
    <property type="entry name" value="NMO"/>
    <property type="match status" value="1"/>
</dbReference>
<gene>
    <name evidence="6" type="ORF">SAMN02745120_0539</name>
</gene>
<dbReference type="OrthoDB" id="9778912at2"/>
<evidence type="ECO:0000256" key="1">
    <source>
        <dbReference type="ARBA" id="ARBA00003535"/>
    </source>
</evidence>
<keyword evidence="7" id="KW-1185">Reference proteome</keyword>
<keyword evidence="3" id="KW-0285">Flavoprotein</keyword>
<dbReference type="Gene3D" id="3.20.20.70">
    <property type="entry name" value="Aldolase class I"/>
    <property type="match status" value="1"/>
</dbReference>
<evidence type="ECO:0000313" key="7">
    <source>
        <dbReference type="Proteomes" id="UP000243406"/>
    </source>
</evidence>
<evidence type="ECO:0000313" key="6">
    <source>
        <dbReference type="EMBL" id="SKB27732.1"/>
    </source>
</evidence>
<evidence type="ECO:0000256" key="5">
    <source>
        <dbReference type="ARBA" id="ARBA00023002"/>
    </source>
</evidence>
<name>A0A1T4ZYD2_9FIRM</name>
<dbReference type="InterPro" id="IPR004136">
    <property type="entry name" value="NMO"/>
</dbReference>
<dbReference type="GO" id="GO:0018580">
    <property type="term" value="F:nitronate monooxygenase activity"/>
    <property type="evidence" value="ECO:0007669"/>
    <property type="project" value="InterPro"/>
</dbReference>
<dbReference type="GO" id="GO:0051213">
    <property type="term" value="F:dioxygenase activity"/>
    <property type="evidence" value="ECO:0007669"/>
    <property type="project" value="UniProtKB-KW"/>
</dbReference>
<comment type="function">
    <text evidence="1">Nitronate monooxygenase that uses molecular oxygen to catalyze the oxidative denitrification of alkyl nitronates. Acts on propionate 3-nitronate (P3N), the presumed physiological substrate. Probably functions in the detoxification of P3N, a metabolic poison produced by plants and fungi as a defense mechanism.</text>
</comment>
<dbReference type="SUPFAM" id="SSF51412">
    <property type="entry name" value="Inosine monophosphate dehydrogenase (IMPDH)"/>
    <property type="match status" value="1"/>
</dbReference>